<protein>
    <submittedName>
        <fullName evidence="1">Uncharacterized protein</fullName>
    </submittedName>
</protein>
<organism evidence="1 2">
    <name type="scientific">Araneus ventricosus</name>
    <name type="common">Orbweaver spider</name>
    <name type="synonym">Epeira ventricosa</name>
    <dbReference type="NCBI Taxonomy" id="182803"/>
    <lineage>
        <taxon>Eukaryota</taxon>
        <taxon>Metazoa</taxon>
        <taxon>Ecdysozoa</taxon>
        <taxon>Arthropoda</taxon>
        <taxon>Chelicerata</taxon>
        <taxon>Arachnida</taxon>
        <taxon>Araneae</taxon>
        <taxon>Araneomorphae</taxon>
        <taxon>Entelegynae</taxon>
        <taxon>Araneoidea</taxon>
        <taxon>Araneidae</taxon>
        <taxon>Araneus</taxon>
    </lineage>
</organism>
<feature type="non-terminal residue" evidence="1">
    <location>
        <position position="1"/>
    </location>
</feature>
<evidence type="ECO:0000313" key="2">
    <source>
        <dbReference type="Proteomes" id="UP000499080"/>
    </source>
</evidence>
<dbReference type="AlphaFoldDB" id="A0A4Y2WJA7"/>
<gene>
    <name evidence="1" type="ORF">AVEN_155612_1</name>
</gene>
<proteinExistence type="predicted"/>
<dbReference type="Proteomes" id="UP000499080">
    <property type="component" value="Unassembled WGS sequence"/>
</dbReference>
<name>A0A4Y2WJA7_ARAVE</name>
<keyword evidence="2" id="KW-1185">Reference proteome</keyword>
<accession>A0A4Y2WJA7</accession>
<reference evidence="1 2" key="1">
    <citation type="journal article" date="2019" name="Sci. Rep.">
        <title>Orb-weaving spider Araneus ventricosus genome elucidates the spidroin gene catalogue.</title>
        <authorList>
            <person name="Kono N."/>
            <person name="Nakamura H."/>
            <person name="Ohtoshi R."/>
            <person name="Moran D.A.P."/>
            <person name="Shinohara A."/>
            <person name="Yoshida Y."/>
            <person name="Fujiwara M."/>
            <person name="Mori M."/>
            <person name="Tomita M."/>
            <person name="Arakawa K."/>
        </authorList>
    </citation>
    <scope>NUCLEOTIDE SEQUENCE [LARGE SCALE GENOMIC DNA]</scope>
</reference>
<sequence>RAIFSNEPLNFNPLTDDDNETSAGILLSKLHRYANKKMFRELDRVNGGLHFYRLEFTALWSLKTLTRSPSSQSSRKES</sequence>
<comment type="caution">
    <text evidence="1">The sequence shown here is derived from an EMBL/GenBank/DDBJ whole genome shotgun (WGS) entry which is preliminary data.</text>
</comment>
<evidence type="ECO:0000313" key="1">
    <source>
        <dbReference type="EMBL" id="GBO36472.1"/>
    </source>
</evidence>
<dbReference type="EMBL" id="BGPR01060658">
    <property type="protein sequence ID" value="GBO36472.1"/>
    <property type="molecule type" value="Genomic_DNA"/>
</dbReference>